<evidence type="ECO:0000256" key="6">
    <source>
        <dbReference type="PROSITE-ProRule" id="PRU10141"/>
    </source>
</evidence>
<dbReference type="PROSITE" id="PS00107">
    <property type="entry name" value="PROTEIN_KINASE_ATP"/>
    <property type="match status" value="1"/>
</dbReference>
<dbReference type="Proteomes" id="UP000272400">
    <property type="component" value="Unassembled WGS sequence"/>
</dbReference>
<evidence type="ECO:0000313" key="11">
    <source>
        <dbReference type="Proteomes" id="UP000272400"/>
    </source>
</evidence>
<dbReference type="InterPro" id="IPR029051">
    <property type="entry name" value="DUF4352"/>
</dbReference>
<keyword evidence="11" id="KW-1185">Reference proteome</keyword>
<organism evidence="10 11">
    <name type="scientific">Actinocorallia herbida</name>
    <dbReference type="NCBI Taxonomy" id="58109"/>
    <lineage>
        <taxon>Bacteria</taxon>
        <taxon>Bacillati</taxon>
        <taxon>Actinomycetota</taxon>
        <taxon>Actinomycetes</taxon>
        <taxon>Streptosporangiales</taxon>
        <taxon>Thermomonosporaceae</taxon>
        <taxon>Actinocorallia</taxon>
    </lineage>
</organism>
<dbReference type="Gene3D" id="2.60.40.1240">
    <property type="match status" value="1"/>
</dbReference>
<dbReference type="SMART" id="SM00220">
    <property type="entry name" value="S_TKc"/>
    <property type="match status" value="1"/>
</dbReference>
<evidence type="ECO:0000256" key="3">
    <source>
        <dbReference type="ARBA" id="ARBA00022741"/>
    </source>
</evidence>
<evidence type="ECO:0000256" key="8">
    <source>
        <dbReference type="SAM" id="Phobius"/>
    </source>
</evidence>
<dbReference type="PANTHER" id="PTHR43289">
    <property type="entry name" value="MITOGEN-ACTIVATED PROTEIN KINASE KINASE KINASE 20-RELATED"/>
    <property type="match status" value="1"/>
</dbReference>
<feature type="compositionally biased region" description="Low complexity" evidence="7">
    <location>
        <begin position="357"/>
        <end position="369"/>
    </location>
</feature>
<dbReference type="PANTHER" id="PTHR43289:SF34">
    <property type="entry name" value="SERINE_THREONINE-PROTEIN KINASE YBDM-RELATED"/>
    <property type="match status" value="1"/>
</dbReference>
<evidence type="ECO:0000313" key="10">
    <source>
        <dbReference type="EMBL" id="ROO89771.1"/>
    </source>
</evidence>
<feature type="compositionally biased region" description="Low complexity" evidence="7">
    <location>
        <begin position="303"/>
        <end position="312"/>
    </location>
</feature>
<sequence>MDQPLPGGAQPLGPHDPRAIGAHTVLGKLGQGGMGAVYLGRGPRGTVAIKVIRDELGADPGFRQRFAQEVAAGLRVASFCTAAMLDHGVDDVGHPYLVTEFIDGPTLHDHVLRHGALIEGTLQGFAVGVAAALTAIHGAGLVHRDLKPSNVILSVSGPRVIDFGIARALDATTGVTRTGQLIGTPGWIAPEQLLSDRATTAVDVYTWGCLVAFAAQARHPFGGGAPIAMASRVLHGEPDLAGVPEPLLGHVRAAMAKDPALRPTAQQLLLALVGGEAPRNLDAAATALVEESVHGGWAPADLRGPATAAGRPQPTPPPFPGPPTEAGRPQVTPQPFPGPPTGQGGQGRPVVGPPGPHGQYGPAVPYGNAAPPPGPPPLPTMPPARRRNRTVASASGGVLVAVAAGVALLFALSDGDADKGNQGDAANVMEKDGYAALPLSRQTGIGQFREDGGVELSVDTPRCGGTAYDELTAKGQFCLVQFTVRNPAATESPRIPRERQVAYDGDGQEIPATEHPGGFLNDNPSLRPGDRISGMLIFDVPKGATLKSFRVYGANDSQGVEVVV</sequence>
<feature type="compositionally biased region" description="Pro residues" evidence="7">
    <location>
        <begin position="313"/>
        <end position="323"/>
    </location>
</feature>
<evidence type="ECO:0000256" key="7">
    <source>
        <dbReference type="SAM" id="MobiDB-lite"/>
    </source>
</evidence>
<evidence type="ECO:0000256" key="4">
    <source>
        <dbReference type="ARBA" id="ARBA00022777"/>
    </source>
</evidence>
<evidence type="ECO:0000259" key="9">
    <source>
        <dbReference type="PROSITE" id="PS50011"/>
    </source>
</evidence>
<evidence type="ECO:0000256" key="5">
    <source>
        <dbReference type="ARBA" id="ARBA00022840"/>
    </source>
</evidence>
<dbReference type="GO" id="GO:0005524">
    <property type="term" value="F:ATP binding"/>
    <property type="evidence" value="ECO:0007669"/>
    <property type="project" value="UniProtKB-UniRule"/>
</dbReference>
<keyword evidence="2" id="KW-0732">Signal</keyword>
<keyword evidence="4 10" id="KW-0418">Kinase</keyword>
<evidence type="ECO:0000256" key="2">
    <source>
        <dbReference type="ARBA" id="ARBA00022729"/>
    </source>
</evidence>
<accession>A0A3N1D8E9</accession>
<protein>
    <submittedName>
        <fullName evidence="10">Serine/threonine protein kinase</fullName>
    </submittedName>
</protein>
<keyword evidence="8" id="KW-1133">Transmembrane helix</keyword>
<dbReference type="Gene3D" id="1.10.510.10">
    <property type="entry name" value="Transferase(Phosphotransferase) domain 1"/>
    <property type="match status" value="1"/>
</dbReference>
<dbReference type="InterPro" id="IPR008271">
    <property type="entry name" value="Ser/Thr_kinase_AS"/>
</dbReference>
<feature type="binding site" evidence="6">
    <location>
        <position position="50"/>
    </location>
    <ligand>
        <name>ATP</name>
        <dbReference type="ChEBI" id="CHEBI:30616"/>
    </ligand>
</feature>
<dbReference type="Pfam" id="PF11611">
    <property type="entry name" value="DUF4352"/>
    <property type="match status" value="1"/>
</dbReference>
<keyword evidence="5 6" id="KW-0067">ATP-binding</keyword>
<dbReference type="InterPro" id="IPR017441">
    <property type="entry name" value="Protein_kinase_ATP_BS"/>
</dbReference>
<comment type="caution">
    <text evidence="10">The sequence shown here is derived from an EMBL/GenBank/DDBJ whole genome shotgun (WGS) entry which is preliminary data.</text>
</comment>
<evidence type="ECO:0000256" key="1">
    <source>
        <dbReference type="ARBA" id="ARBA00022679"/>
    </source>
</evidence>
<dbReference type="Gene3D" id="3.30.200.20">
    <property type="entry name" value="Phosphorylase Kinase, domain 1"/>
    <property type="match status" value="1"/>
</dbReference>
<dbReference type="RefSeq" id="WP_246053594.1">
    <property type="nucleotide sequence ID" value="NZ_RJKE01000001.1"/>
</dbReference>
<dbReference type="PROSITE" id="PS00108">
    <property type="entry name" value="PROTEIN_KINASE_ST"/>
    <property type="match status" value="1"/>
</dbReference>
<dbReference type="InterPro" id="IPR029050">
    <property type="entry name" value="Immunoprotect_excell_Ig-like"/>
</dbReference>
<proteinExistence type="predicted"/>
<feature type="region of interest" description="Disordered" evidence="7">
    <location>
        <begin position="298"/>
        <end position="385"/>
    </location>
</feature>
<feature type="transmembrane region" description="Helical" evidence="8">
    <location>
        <begin position="391"/>
        <end position="412"/>
    </location>
</feature>
<dbReference type="PROSITE" id="PS50011">
    <property type="entry name" value="PROTEIN_KINASE_DOM"/>
    <property type="match status" value="1"/>
</dbReference>
<keyword evidence="1" id="KW-0808">Transferase</keyword>
<dbReference type="InterPro" id="IPR000719">
    <property type="entry name" value="Prot_kinase_dom"/>
</dbReference>
<feature type="domain" description="Protein kinase" evidence="9">
    <location>
        <begin position="23"/>
        <end position="273"/>
    </location>
</feature>
<reference evidence="10 11" key="1">
    <citation type="submission" date="2018-11" db="EMBL/GenBank/DDBJ databases">
        <title>Sequencing the genomes of 1000 actinobacteria strains.</title>
        <authorList>
            <person name="Klenk H.-P."/>
        </authorList>
    </citation>
    <scope>NUCLEOTIDE SEQUENCE [LARGE SCALE GENOMIC DNA]</scope>
    <source>
        <strain evidence="10 11">DSM 44254</strain>
    </source>
</reference>
<keyword evidence="3 6" id="KW-0547">Nucleotide-binding</keyword>
<feature type="compositionally biased region" description="Pro residues" evidence="7">
    <location>
        <begin position="370"/>
        <end position="382"/>
    </location>
</feature>
<dbReference type="SUPFAM" id="SSF56112">
    <property type="entry name" value="Protein kinase-like (PK-like)"/>
    <property type="match status" value="1"/>
</dbReference>
<gene>
    <name evidence="10" type="ORF">EDD29_7479</name>
</gene>
<dbReference type="GO" id="GO:0004674">
    <property type="term" value="F:protein serine/threonine kinase activity"/>
    <property type="evidence" value="ECO:0007669"/>
    <property type="project" value="UniProtKB-KW"/>
</dbReference>
<keyword evidence="8" id="KW-0472">Membrane</keyword>
<keyword evidence="10" id="KW-0723">Serine/threonine-protein kinase</keyword>
<name>A0A3N1D8E9_9ACTN</name>
<dbReference type="Pfam" id="PF00069">
    <property type="entry name" value="Pkinase"/>
    <property type="match status" value="1"/>
</dbReference>
<dbReference type="AlphaFoldDB" id="A0A3N1D8E9"/>
<keyword evidence="8" id="KW-0812">Transmembrane</keyword>
<dbReference type="InterPro" id="IPR011009">
    <property type="entry name" value="Kinase-like_dom_sf"/>
</dbReference>
<dbReference type="CDD" id="cd14014">
    <property type="entry name" value="STKc_PknB_like"/>
    <property type="match status" value="1"/>
</dbReference>
<dbReference type="EMBL" id="RJKE01000001">
    <property type="protein sequence ID" value="ROO89771.1"/>
    <property type="molecule type" value="Genomic_DNA"/>
</dbReference>